<evidence type="ECO:0000313" key="2">
    <source>
        <dbReference type="EMBL" id="AGK95586.1"/>
    </source>
</evidence>
<keyword evidence="3" id="KW-1185">Reference proteome</keyword>
<reference evidence="2 3" key="1">
    <citation type="submission" date="2012-01" db="EMBL/GenBank/DDBJ databases">
        <title>Complete sequence of chromosome of Clostridium pasteurianum BC1.</title>
        <authorList>
            <consortium name="US DOE Joint Genome Institute"/>
            <person name="Lucas S."/>
            <person name="Han J."/>
            <person name="Lapidus A."/>
            <person name="Cheng J.-F."/>
            <person name="Goodwin L."/>
            <person name="Pitluck S."/>
            <person name="Peters L."/>
            <person name="Mikhailova N."/>
            <person name="Teshima H."/>
            <person name="Detter J.C."/>
            <person name="Han C."/>
            <person name="Tapia R."/>
            <person name="Land M."/>
            <person name="Hauser L."/>
            <person name="Kyrpides N."/>
            <person name="Ivanova N."/>
            <person name="Pagani I."/>
            <person name="Dunn J."/>
            <person name="Taghavi S."/>
            <person name="Francis A."/>
            <person name="van der Lelie D."/>
            <person name="Woyke T."/>
        </authorList>
    </citation>
    <scope>NUCLEOTIDE SEQUENCE [LARGE SCALE GENOMIC DNA]</scope>
    <source>
        <strain evidence="2 3">BC1</strain>
    </source>
</reference>
<gene>
    <name evidence="2" type="ORF">Clopa_0536</name>
</gene>
<sequence length="81" mass="8928">MMALFDSLSPKELVILESLVALTLTEGKSSTDNNVLGNFLTAVSGIILSIAAQQQNLESLKEKEKQIQDLQKQIKKLKNDL</sequence>
<protein>
    <submittedName>
        <fullName evidence="2">Uncharacterized protein</fullName>
    </submittedName>
</protein>
<organism evidence="2 3">
    <name type="scientific">Clostridium pasteurianum BC1</name>
    <dbReference type="NCBI Taxonomy" id="86416"/>
    <lineage>
        <taxon>Bacteria</taxon>
        <taxon>Bacillati</taxon>
        <taxon>Bacillota</taxon>
        <taxon>Clostridia</taxon>
        <taxon>Eubacteriales</taxon>
        <taxon>Clostridiaceae</taxon>
        <taxon>Clostridium</taxon>
    </lineage>
</organism>
<evidence type="ECO:0000313" key="3">
    <source>
        <dbReference type="Proteomes" id="UP000013523"/>
    </source>
</evidence>
<accession>R4K1F7</accession>
<name>R4K1F7_CLOPA</name>
<dbReference type="KEGG" id="cpas:Clopa_0536"/>
<proteinExistence type="predicted"/>
<dbReference type="AlphaFoldDB" id="R4K1F7"/>
<dbReference type="EMBL" id="CP003261">
    <property type="protein sequence ID" value="AGK95586.1"/>
    <property type="molecule type" value="Genomic_DNA"/>
</dbReference>
<dbReference type="PATRIC" id="fig|86416.3.peg.516"/>
<dbReference type="Proteomes" id="UP000013523">
    <property type="component" value="Chromosome"/>
</dbReference>
<dbReference type="HOGENOM" id="CLU_185910_0_0_9"/>
<keyword evidence="1" id="KW-0175">Coiled coil</keyword>
<dbReference type="eggNOG" id="ENOG5033JDF">
    <property type="taxonomic scope" value="Bacteria"/>
</dbReference>
<feature type="coiled-coil region" evidence="1">
    <location>
        <begin position="50"/>
        <end position="80"/>
    </location>
</feature>
<evidence type="ECO:0000256" key="1">
    <source>
        <dbReference type="SAM" id="Coils"/>
    </source>
</evidence>